<feature type="transmembrane region" description="Helical" evidence="5">
    <location>
        <begin position="96"/>
        <end position="118"/>
    </location>
</feature>
<evidence type="ECO:0000313" key="8">
    <source>
        <dbReference type="Proteomes" id="UP000243937"/>
    </source>
</evidence>
<dbReference type="InterPro" id="IPR036259">
    <property type="entry name" value="MFS_trans_sf"/>
</dbReference>
<dbReference type="Gene3D" id="1.20.1720.10">
    <property type="entry name" value="Multidrug resistance protein D"/>
    <property type="match status" value="1"/>
</dbReference>
<evidence type="ECO:0000256" key="2">
    <source>
        <dbReference type="ARBA" id="ARBA00022692"/>
    </source>
</evidence>
<dbReference type="SUPFAM" id="SSF103473">
    <property type="entry name" value="MFS general substrate transporter"/>
    <property type="match status" value="1"/>
</dbReference>
<dbReference type="Pfam" id="PF07690">
    <property type="entry name" value="MFS_1"/>
    <property type="match status" value="1"/>
</dbReference>
<dbReference type="OrthoDB" id="9814303at2"/>
<dbReference type="PROSITE" id="PS50850">
    <property type="entry name" value="MFS"/>
    <property type="match status" value="1"/>
</dbReference>
<keyword evidence="8" id="KW-1185">Reference proteome</keyword>
<evidence type="ECO:0000256" key="5">
    <source>
        <dbReference type="SAM" id="Phobius"/>
    </source>
</evidence>
<dbReference type="PANTHER" id="PTHR23502">
    <property type="entry name" value="MAJOR FACILITATOR SUPERFAMILY"/>
    <property type="match status" value="1"/>
</dbReference>
<dbReference type="EMBL" id="CP021377">
    <property type="protein sequence ID" value="ART81827.1"/>
    <property type="molecule type" value="Genomic_DNA"/>
</dbReference>
<dbReference type="AlphaFoldDB" id="A0A1Y0D3N3"/>
<dbReference type="GO" id="GO:1990961">
    <property type="term" value="P:xenobiotic detoxification by transmembrane export across the plasma membrane"/>
    <property type="evidence" value="ECO:0007669"/>
    <property type="project" value="TreeGrafter"/>
</dbReference>
<dbReference type="GO" id="GO:0005886">
    <property type="term" value="C:plasma membrane"/>
    <property type="evidence" value="ECO:0007669"/>
    <property type="project" value="TreeGrafter"/>
</dbReference>
<evidence type="ECO:0000256" key="3">
    <source>
        <dbReference type="ARBA" id="ARBA00022989"/>
    </source>
</evidence>
<feature type="transmembrane region" description="Helical" evidence="5">
    <location>
        <begin position="275"/>
        <end position="293"/>
    </location>
</feature>
<dbReference type="RefSeq" id="WP_087034915.1">
    <property type="nucleotide sequence ID" value="NZ_CP021377.1"/>
</dbReference>
<gene>
    <name evidence="7" type="ORF">CBP31_03645</name>
</gene>
<proteinExistence type="predicted"/>
<dbReference type="InterPro" id="IPR020846">
    <property type="entry name" value="MFS_dom"/>
</dbReference>
<feature type="transmembrane region" description="Helical" evidence="5">
    <location>
        <begin position="363"/>
        <end position="381"/>
    </location>
</feature>
<keyword evidence="4 5" id="KW-0472">Membrane</keyword>
<accession>A0A1Y0D3N3</accession>
<dbReference type="PANTHER" id="PTHR23502:SF32">
    <property type="entry name" value="MULTIDRUG RESISTANCE PROTEIN D"/>
    <property type="match status" value="1"/>
</dbReference>
<evidence type="ECO:0000313" key="7">
    <source>
        <dbReference type="EMBL" id="ART81827.1"/>
    </source>
</evidence>
<feature type="transmembrane region" description="Helical" evidence="5">
    <location>
        <begin position="337"/>
        <end position="357"/>
    </location>
</feature>
<feature type="transmembrane region" description="Helical" evidence="5">
    <location>
        <begin position="41"/>
        <end position="60"/>
    </location>
</feature>
<keyword evidence="2 5" id="KW-0812">Transmembrane</keyword>
<dbReference type="Proteomes" id="UP000243937">
    <property type="component" value="Chromosome"/>
</dbReference>
<feature type="domain" description="Major facilitator superfamily (MFS) profile" evidence="6">
    <location>
        <begin position="1"/>
        <end position="391"/>
    </location>
</feature>
<evidence type="ECO:0000256" key="1">
    <source>
        <dbReference type="ARBA" id="ARBA00004141"/>
    </source>
</evidence>
<feature type="transmembrane region" description="Helical" evidence="5">
    <location>
        <begin position="72"/>
        <end position="90"/>
    </location>
</feature>
<sequence length="392" mass="41607">MSGLSLVLLTVLMVASGQMTQTLYVPAMTDMADALLVAKDSLPLLMACYLIPYGLFQFIYGPLSDRLGRRPVLLVGLSIYVLGSGLIVLWPSYPMLLVGSFIQGAGTAAAGSLCRSLMRDKFEGTALVRYNGYVSMGIMLAPLLAPLLGGYLNQHFGWQSMYLFLLLLGLSCTVIIFYCFKETLPVERRHQQSILPAYLHVLHSHAFCRQLGMLMAAFAGVILYEAEFAVVASQHATLTSRELSVLFILPLPLYFAGAMLAAITAGRWSVARLQWVATISLLLGAGVILVSAFEAELSLVGLVLGGGLYFAGAGLLFPVATSAAVEPFARHSGSAGALLGGCSNLGGGVFLLVQGGLPQMNQSVLGGLLLAFAGLTLWLLLPAHHALPEPGL</sequence>
<dbReference type="GO" id="GO:0022857">
    <property type="term" value="F:transmembrane transporter activity"/>
    <property type="evidence" value="ECO:0007669"/>
    <property type="project" value="InterPro"/>
</dbReference>
<reference evidence="7 8" key="1">
    <citation type="journal article" date="2014" name="Int. J. Syst. Evol. Microbiol.">
        <title>Oceanisphaera profunda sp. nov., a marine bacterium isolated from deep-sea sediment, and emended description of the genus Oceanisphaera.</title>
        <authorList>
            <person name="Xu Z."/>
            <person name="Zhang X.Y."/>
            <person name="Su H.N."/>
            <person name="Yu Z.C."/>
            <person name="Liu C."/>
            <person name="Li H."/>
            <person name="Chen X.L."/>
            <person name="Song X.Y."/>
            <person name="Xie B.B."/>
            <person name="Qin Q.L."/>
            <person name="Zhou B.C."/>
            <person name="Shi M."/>
            <person name="Huang Y."/>
            <person name="Zhang Y.Z."/>
        </authorList>
    </citation>
    <scope>NUCLEOTIDE SEQUENCE [LARGE SCALE GENOMIC DNA]</scope>
    <source>
        <strain evidence="7 8">SM1222</strain>
    </source>
</reference>
<dbReference type="InterPro" id="IPR011701">
    <property type="entry name" value="MFS"/>
</dbReference>
<comment type="subcellular location">
    <subcellularLocation>
        <location evidence="1">Membrane</location>
        <topology evidence="1">Multi-pass membrane protein</topology>
    </subcellularLocation>
</comment>
<dbReference type="KEGG" id="opf:CBP31_03645"/>
<protein>
    <recommendedName>
        <fullName evidence="6">Major facilitator superfamily (MFS) profile domain-containing protein</fullName>
    </recommendedName>
</protein>
<feature type="transmembrane region" description="Helical" evidence="5">
    <location>
        <begin position="244"/>
        <end position="263"/>
    </location>
</feature>
<evidence type="ECO:0000259" key="6">
    <source>
        <dbReference type="PROSITE" id="PS50850"/>
    </source>
</evidence>
<keyword evidence="3 5" id="KW-1133">Transmembrane helix</keyword>
<feature type="transmembrane region" description="Helical" evidence="5">
    <location>
        <begin position="299"/>
        <end position="325"/>
    </location>
</feature>
<feature type="transmembrane region" description="Helical" evidence="5">
    <location>
        <begin position="161"/>
        <end position="180"/>
    </location>
</feature>
<organism evidence="7 8">
    <name type="scientific">Oceanisphaera profunda</name>
    <dbReference type="NCBI Taxonomy" id="1416627"/>
    <lineage>
        <taxon>Bacteria</taxon>
        <taxon>Pseudomonadati</taxon>
        <taxon>Pseudomonadota</taxon>
        <taxon>Gammaproteobacteria</taxon>
        <taxon>Aeromonadales</taxon>
        <taxon>Aeromonadaceae</taxon>
        <taxon>Oceanisphaera</taxon>
    </lineage>
</organism>
<name>A0A1Y0D3N3_9GAMM</name>
<evidence type="ECO:0000256" key="4">
    <source>
        <dbReference type="ARBA" id="ARBA00023136"/>
    </source>
</evidence>
<feature type="transmembrane region" description="Helical" evidence="5">
    <location>
        <begin position="130"/>
        <end position="149"/>
    </location>
</feature>